<dbReference type="EMBL" id="JACIEJ010000001">
    <property type="protein sequence ID" value="MBB3984039.1"/>
    <property type="molecule type" value="Genomic_DNA"/>
</dbReference>
<keyword evidence="2" id="KW-1185">Reference proteome</keyword>
<evidence type="ECO:0000313" key="2">
    <source>
        <dbReference type="Proteomes" id="UP000541426"/>
    </source>
</evidence>
<dbReference type="RefSeq" id="WP_183962665.1">
    <property type="nucleotide sequence ID" value="NZ_BAABBZ010000012.1"/>
</dbReference>
<accession>A0A7W6DK46</accession>
<proteinExistence type="predicted"/>
<gene>
    <name evidence="1" type="ORF">GGQ68_000350</name>
</gene>
<organism evidence="1 2">
    <name type="scientific">Sagittula marina</name>
    <dbReference type="NCBI Taxonomy" id="943940"/>
    <lineage>
        <taxon>Bacteria</taxon>
        <taxon>Pseudomonadati</taxon>
        <taxon>Pseudomonadota</taxon>
        <taxon>Alphaproteobacteria</taxon>
        <taxon>Rhodobacterales</taxon>
        <taxon>Roseobacteraceae</taxon>
        <taxon>Sagittula</taxon>
    </lineage>
</organism>
<sequence length="93" mass="10207">MTNRHKTEASLIAHALSLVYDELGKRPQDQAFMSSAQGRQILLVLERMSQTSAARDQRLAEDADGMARAVPEAIAHASPIGPAILDAVRAWRR</sequence>
<dbReference type="Proteomes" id="UP000541426">
    <property type="component" value="Unassembled WGS sequence"/>
</dbReference>
<evidence type="ECO:0000313" key="1">
    <source>
        <dbReference type="EMBL" id="MBB3984039.1"/>
    </source>
</evidence>
<name>A0A7W6DK46_9RHOB</name>
<dbReference type="AlphaFoldDB" id="A0A7W6DK46"/>
<protein>
    <submittedName>
        <fullName evidence="1">Uncharacterized protein</fullName>
    </submittedName>
</protein>
<reference evidence="1 2" key="1">
    <citation type="submission" date="2020-08" db="EMBL/GenBank/DDBJ databases">
        <title>Genomic Encyclopedia of Type Strains, Phase IV (KMG-IV): sequencing the most valuable type-strain genomes for metagenomic binning, comparative biology and taxonomic classification.</title>
        <authorList>
            <person name="Goeker M."/>
        </authorList>
    </citation>
    <scope>NUCLEOTIDE SEQUENCE [LARGE SCALE GENOMIC DNA]</scope>
    <source>
        <strain evidence="1 2">DSM 102235</strain>
    </source>
</reference>
<comment type="caution">
    <text evidence="1">The sequence shown here is derived from an EMBL/GenBank/DDBJ whole genome shotgun (WGS) entry which is preliminary data.</text>
</comment>